<comment type="caution">
    <text evidence="1">The sequence shown here is derived from an EMBL/GenBank/DDBJ whole genome shotgun (WGS) entry which is preliminary data.</text>
</comment>
<reference evidence="1" key="1">
    <citation type="submission" date="2014-06" db="EMBL/GenBank/DDBJ databases">
        <title>Key roles for freshwater Actinobacteria revealed by deep metagenomic sequencing.</title>
        <authorList>
            <person name="Ghai R."/>
            <person name="Mizuno C.M."/>
            <person name="Picazo A."/>
            <person name="Camacho A."/>
            <person name="Rodriguez-Valera F."/>
        </authorList>
    </citation>
    <scope>NUCLEOTIDE SEQUENCE</scope>
</reference>
<dbReference type="AlphaFoldDB" id="A0A094PYR7"/>
<protein>
    <recommendedName>
        <fullName evidence="2">Glycosyltransferase 2-like domain-containing protein</fullName>
    </recommendedName>
</protein>
<accession>A0A094PYR7</accession>
<organism evidence="1">
    <name type="scientific">freshwater metagenome</name>
    <dbReference type="NCBI Taxonomy" id="449393"/>
    <lineage>
        <taxon>unclassified sequences</taxon>
        <taxon>metagenomes</taxon>
        <taxon>ecological metagenomes</taxon>
    </lineage>
</organism>
<proteinExistence type="predicted"/>
<evidence type="ECO:0008006" key="2">
    <source>
        <dbReference type="Google" id="ProtNLM"/>
    </source>
</evidence>
<gene>
    <name evidence="1" type="ORF">GM51_11430</name>
</gene>
<name>A0A094PYR7_9ZZZZ</name>
<sequence>MAKLASRAAGVKITDTSSGFRAIRQPLLSEFARKFPVHYLGDTFDVTVEAGRQGYRVGEIPVPMHERAGGIPSSNTFWSIIYLFRSFAVLLIGTNDRYQIRKDME</sequence>
<dbReference type="EMBL" id="JNSL01000072">
    <property type="protein sequence ID" value="KGA16935.1"/>
    <property type="molecule type" value="Genomic_DNA"/>
</dbReference>
<evidence type="ECO:0000313" key="1">
    <source>
        <dbReference type="EMBL" id="KGA16935.1"/>
    </source>
</evidence>